<keyword evidence="14" id="KW-1185">Reference proteome</keyword>
<dbReference type="UniPathway" id="UPA00618">
    <property type="reaction ID" value="UER00672"/>
</dbReference>
<keyword evidence="6 9" id="KW-0319">Glycerol metabolism</keyword>
<dbReference type="OrthoDB" id="9805576at2"/>
<evidence type="ECO:0000256" key="4">
    <source>
        <dbReference type="ARBA" id="ARBA00022741"/>
    </source>
</evidence>
<dbReference type="Gene3D" id="3.30.420.40">
    <property type="match status" value="2"/>
</dbReference>
<feature type="binding site" evidence="9">
    <location>
        <position position="416"/>
    </location>
    <ligand>
        <name>ADP</name>
        <dbReference type="ChEBI" id="CHEBI:456216"/>
    </ligand>
</feature>
<dbReference type="AlphaFoldDB" id="A0A0C3DFX6"/>
<dbReference type="Pfam" id="PF02782">
    <property type="entry name" value="FGGY_C"/>
    <property type="match status" value="1"/>
</dbReference>
<dbReference type="EC" id="2.7.1.30" evidence="9"/>
<dbReference type="GO" id="GO:0006072">
    <property type="term" value="P:glycerol-3-phosphate metabolic process"/>
    <property type="evidence" value="ECO:0007669"/>
    <property type="project" value="InterPro"/>
</dbReference>
<dbReference type="InterPro" id="IPR018484">
    <property type="entry name" value="FGGY_N"/>
</dbReference>
<feature type="binding site" evidence="9">
    <location>
        <position position="14"/>
    </location>
    <ligand>
        <name>ATP</name>
        <dbReference type="ChEBI" id="CHEBI:30616"/>
    </ligand>
</feature>
<comment type="catalytic activity">
    <reaction evidence="8 9">
        <text>glycerol + ATP = sn-glycerol 3-phosphate + ADP + H(+)</text>
        <dbReference type="Rhea" id="RHEA:21644"/>
        <dbReference type="ChEBI" id="CHEBI:15378"/>
        <dbReference type="ChEBI" id="CHEBI:17754"/>
        <dbReference type="ChEBI" id="CHEBI:30616"/>
        <dbReference type="ChEBI" id="CHEBI:57597"/>
        <dbReference type="ChEBI" id="CHEBI:456216"/>
        <dbReference type="EC" id="2.7.1.30"/>
    </reaction>
</comment>
<feature type="binding site" evidence="9">
    <location>
        <position position="247"/>
    </location>
    <ligand>
        <name>glycerol</name>
        <dbReference type="ChEBI" id="CHEBI:17754"/>
    </ligand>
</feature>
<feature type="binding site" evidence="9">
    <location>
        <position position="136"/>
    </location>
    <ligand>
        <name>glycerol</name>
        <dbReference type="ChEBI" id="CHEBI:17754"/>
    </ligand>
</feature>
<evidence type="ECO:0000256" key="8">
    <source>
        <dbReference type="ARBA" id="ARBA00052101"/>
    </source>
</evidence>
<comment type="pathway">
    <text evidence="1 9">Polyol metabolism; glycerol degradation via glycerol kinase pathway; sn-glycerol 3-phosphate from glycerol: step 1/1.</text>
</comment>
<feature type="binding site" evidence="9">
    <location>
        <position position="246"/>
    </location>
    <ligand>
        <name>glycerol</name>
        <dbReference type="ChEBI" id="CHEBI:17754"/>
    </ligand>
</feature>
<dbReference type="GO" id="GO:0005524">
    <property type="term" value="F:ATP binding"/>
    <property type="evidence" value="ECO:0007669"/>
    <property type="project" value="UniProtKB-UniRule"/>
</dbReference>
<feature type="binding site" evidence="9">
    <location>
        <position position="18"/>
    </location>
    <ligand>
        <name>ADP</name>
        <dbReference type="ChEBI" id="CHEBI:456216"/>
    </ligand>
</feature>
<keyword evidence="3 9" id="KW-0808">Transferase</keyword>
<dbReference type="GO" id="GO:0005829">
    <property type="term" value="C:cytosol"/>
    <property type="evidence" value="ECO:0007669"/>
    <property type="project" value="UniProtKB-ARBA"/>
</dbReference>
<dbReference type="PANTHER" id="PTHR10196">
    <property type="entry name" value="SUGAR KINASE"/>
    <property type="match status" value="1"/>
</dbReference>
<dbReference type="PIRSF" id="PIRSF000538">
    <property type="entry name" value="GlpK"/>
    <property type="match status" value="1"/>
</dbReference>
<feature type="binding site" evidence="9">
    <location>
        <position position="14"/>
    </location>
    <ligand>
        <name>sn-glycerol 3-phosphate</name>
        <dbReference type="ChEBI" id="CHEBI:57597"/>
    </ligand>
</feature>
<evidence type="ECO:0000256" key="5">
    <source>
        <dbReference type="ARBA" id="ARBA00022777"/>
    </source>
</evidence>
<comment type="caution">
    <text evidence="13">The sequence shown here is derived from an EMBL/GenBank/DDBJ whole genome shotgun (WGS) entry which is preliminary data.</text>
</comment>
<dbReference type="STRING" id="50718.SU60_14280"/>
<feature type="binding site" evidence="9">
    <location>
        <position position="311"/>
    </location>
    <ligand>
        <name>ATP</name>
        <dbReference type="ChEBI" id="CHEBI:30616"/>
    </ligand>
</feature>
<evidence type="ECO:0000256" key="10">
    <source>
        <dbReference type="RuleBase" id="RU003733"/>
    </source>
</evidence>
<feature type="domain" description="Carbohydrate kinase FGGY N-terminal" evidence="11">
    <location>
        <begin position="6"/>
        <end position="253"/>
    </location>
</feature>
<feature type="binding site" evidence="9">
    <location>
        <position position="246"/>
    </location>
    <ligand>
        <name>sn-glycerol 3-phosphate</name>
        <dbReference type="ChEBI" id="CHEBI:57597"/>
    </ligand>
</feature>
<evidence type="ECO:0000256" key="6">
    <source>
        <dbReference type="ARBA" id="ARBA00022798"/>
    </source>
</evidence>
<dbReference type="HAMAP" id="MF_00186">
    <property type="entry name" value="Glycerol_kin"/>
    <property type="match status" value="1"/>
</dbReference>
<dbReference type="FunFam" id="3.30.420.40:FF:000008">
    <property type="entry name" value="Glycerol kinase"/>
    <property type="match status" value="1"/>
</dbReference>
<feature type="binding site" evidence="9">
    <location>
        <position position="412"/>
    </location>
    <ligand>
        <name>ADP</name>
        <dbReference type="ChEBI" id="CHEBI:456216"/>
    </ligand>
</feature>
<dbReference type="PROSITE" id="PS00445">
    <property type="entry name" value="FGGY_KINASES_2"/>
    <property type="match status" value="1"/>
</dbReference>
<gene>
    <name evidence="9 13" type="primary">glpK</name>
    <name evidence="13" type="ORF">SU60_14280</name>
</gene>
<dbReference type="NCBIfam" id="TIGR01311">
    <property type="entry name" value="glycerol_kin"/>
    <property type="match status" value="1"/>
</dbReference>
<protein>
    <recommendedName>
        <fullName evidence="9">Glycerol kinase</fullName>
        <ecNumber evidence="9">2.7.1.30</ecNumber>
    </recommendedName>
    <alternativeName>
        <fullName evidence="9">ATP:glycerol 3-phosphotransferase</fullName>
    </alternativeName>
    <alternativeName>
        <fullName evidence="9">Glycerokinase</fullName>
        <shortName evidence="9">GK</shortName>
    </alternativeName>
</protein>
<evidence type="ECO:0000256" key="7">
    <source>
        <dbReference type="ARBA" id="ARBA00022840"/>
    </source>
</evidence>
<dbReference type="InterPro" id="IPR018483">
    <property type="entry name" value="Carb_kinase_FGGY_CS"/>
</dbReference>
<feature type="binding site" evidence="9">
    <location>
        <position position="84"/>
    </location>
    <ligand>
        <name>glycerol</name>
        <dbReference type="ChEBI" id="CHEBI:17754"/>
    </ligand>
</feature>
<keyword evidence="7 9" id="KW-0067">ATP-binding</keyword>
<feature type="binding site" evidence="9">
    <location>
        <position position="84"/>
    </location>
    <ligand>
        <name>sn-glycerol 3-phosphate</name>
        <dbReference type="ChEBI" id="CHEBI:57597"/>
    </ligand>
</feature>
<feature type="binding site" evidence="9">
    <location>
        <position position="14"/>
    </location>
    <ligand>
        <name>ADP</name>
        <dbReference type="ChEBI" id="CHEBI:456216"/>
    </ligand>
</feature>
<dbReference type="GO" id="GO:0019563">
    <property type="term" value="P:glycerol catabolic process"/>
    <property type="evidence" value="ECO:0007669"/>
    <property type="project" value="UniProtKB-UniRule"/>
</dbReference>
<dbReference type="InterPro" id="IPR000577">
    <property type="entry name" value="Carb_kinase_FGGY"/>
</dbReference>
<evidence type="ECO:0000313" key="14">
    <source>
        <dbReference type="Proteomes" id="UP000031977"/>
    </source>
</evidence>
<feature type="binding site" evidence="9">
    <location>
        <position position="16"/>
    </location>
    <ligand>
        <name>ATP</name>
        <dbReference type="ChEBI" id="CHEBI:30616"/>
    </ligand>
</feature>
<feature type="binding site" evidence="9">
    <location>
        <position position="268"/>
    </location>
    <ligand>
        <name>ADP</name>
        <dbReference type="ChEBI" id="CHEBI:456216"/>
    </ligand>
</feature>
<comment type="similarity">
    <text evidence="2 9 10">Belongs to the FGGY kinase family.</text>
</comment>
<dbReference type="Proteomes" id="UP000031977">
    <property type="component" value="Unassembled WGS sequence"/>
</dbReference>
<dbReference type="PANTHER" id="PTHR10196:SF69">
    <property type="entry name" value="GLYCEROL KINASE"/>
    <property type="match status" value="1"/>
</dbReference>
<sequence length="505" mass="55555">MTEQKYIVALDQGTTSSRAVILDHDANIVSVAQREFTQIYPQAGWVEHDPMEIWATQSSTLVEALAKSGIRSDQLAAIGITNQRETTIVWNKETGKPVYNAIVWQCRRTAEICEDLKHRGLEDYVRDNTGLVLDPYFSGTKVKWILDNVEGAREDAEAGKLLFGTVDTWLVWKMTQGRVHVTDYTNASRTMLFNINDLCWDAKLLDELGIPASMMPEVKRSSEVYGKTNIGGKGGTRIPIAGIAGDQQAALYGQMCVEAGQAKNTYGTGCFLLMNTGKEKVTSTHGLLTTLACGPTGEPAYALEGAVFMGGASIQWLRDELKILNGAEDSEYFATKVDTSNGVYVVPAFTGLGAPYWDAYARGTIVGLTRGVNSNHIIRATLEGIAYQTRDVLDAMQADSGIKLANLRVDGGAVANNFLMQFQSDVLNTEVHRPQVTEVTALGAAYLAGLAVGYWGSLDELQDKAILDRTFEPHEDEEKRNRRYKGWKRAVKCAQTWSSLHDEDD</sequence>
<evidence type="ECO:0000256" key="3">
    <source>
        <dbReference type="ARBA" id="ARBA00022679"/>
    </source>
</evidence>
<feature type="binding site" evidence="9">
    <location>
        <position position="311"/>
    </location>
    <ligand>
        <name>ADP</name>
        <dbReference type="ChEBI" id="CHEBI:456216"/>
    </ligand>
</feature>
<evidence type="ECO:0000256" key="1">
    <source>
        <dbReference type="ARBA" id="ARBA00005190"/>
    </source>
</evidence>
<dbReference type="InterPro" id="IPR043129">
    <property type="entry name" value="ATPase_NBD"/>
</dbReference>
<comment type="function">
    <text evidence="9">Key enzyme in the regulation of glycerol uptake and metabolism. Catalyzes the phosphorylation of glycerol to yield sn-glycerol 3-phosphate.</text>
</comment>
<comment type="activity regulation">
    <text evidence="9">Inhibited by fructose 1,6-bisphosphate (FBP).</text>
</comment>
<accession>A0A0C3DFX6</accession>
<dbReference type="InterPro" id="IPR005999">
    <property type="entry name" value="Glycerol_kin"/>
</dbReference>
<proteinExistence type="inferred from homology"/>
<dbReference type="FunFam" id="3.30.420.40:FF:000007">
    <property type="entry name" value="Glycerol kinase"/>
    <property type="match status" value="1"/>
</dbReference>
<keyword evidence="5 9" id="KW-0418">Kinase</keyword>
<dbReference type="SUPFAM" id="SSF53067">
    <property type="entry name" value="Actin-like ATPase domain"/>
    <property type="match status" value="2"/>
</dbReference>
<feature type="binding site" evidence="9">
    <location>
        <position position="85"/>
    </location>
    <ligand>
        <name>glycerol</name>
        <dbReference type="ChEBI" id="CHEBI:17754"/>
    </ligand>
</feature>
<feature type="binding site" evidence="9">
    <location>
        <position position="85"/>
    </location>
    <ligand>
        <name>sn-glycerol 3-phosphate</name>
        <dbReference type="ChEBI" id="CHEBI:57597"/>
    </ligand>
</feature>
<dbReference type="InterPro" id="IPR018485">
    <property type="entry name" value="FGGY_C"/>
</dbReference>
<feature type="binding site" evidence="9">
    <location>
        <position position="136"/>
    </location>
    <ligand>
        <name>sn-glycerol 3-phosphate</name>
        <dbReference type="ChEBI" id="CHEBI:57597"/>
    </ligand>
</feature>
<dbReference type="PROSITE" id="PS00933">
    <property type="entry name" value="FGGY_KINASES_1"/>
    <property type="match status" value="1"/>
</dbReference>
<evidence type="ECO:0000313" key="13">
    <source>
        <dbReference type="EMBL" id="KIN10264.1"/>
    </source>
</evidence>
<keyword evidence="4 9" id="KW-0547">Nucleotide-binding</keyword>
<name>A0A0C3DFX6_9VIBR</name>
<dbReference type="EMBL" id="JXOK01000053">
    <property type="protein sequence ID" value="KIN10264.1"/>
    <property type="molecule type" value="Genomic_DNA"/>
</dbReference>
<feature type="binding site" evidence="9">
    <location>
        <position position="268"/>
    </location>
    <ligand>
        <name>ATP</name>
        <dbReference type="ChEBI" id="CHEBI:30616"/>
    </ligand>
</feature>
<feature type="binding site" evidence="9">
    <location>
        <position position="15"/>
    </location>
    <ligand>
        <name>ATP</name>
        <dbReference type="ChEBI" id="CHEBI:30616"/>
    </ligand>
</feature>
<organism evidence="13 14">
    <name type="scientific">Vibrio mytili</name>
    <dbReference type="NCBI Taxonomy" id="50718"/>
    <lineage>
        <taxon>Bacteria</taxon>
        <taxon>Pseudomonadati</taxon>
        <taxon>Pseudomonadota</taxon>
        <taxon>Gammaproteobacteria</taxon>
        <taxon>Vibrionales</taxon>
        <taxon>Vibrionaceae</taxon>
        <taxon>Vibrio</taxon>
    </lineage>
</organism>
<dbReference type="CDD" id="cd07786">
    <property type="entry name" value="FGGY_EcGK_like"/>
    <property type="match status" value="1"/>
</dbReference>
<reference evidence="13 14" key="1">
    <citation type="submission" date="2015-01" db="EMBL/GenBank/DDBJ databases">
        <title>Draft genome of Vibrio mytili type strain CAIM 528.</title>
        <authorList>
            <person name="Gonzalez-Castillo A."/>
            <person name="Gomez-Gil B."/>
            <person name="Enciso-Ibarra J."/>
        </authorList>
    </citation>
    <scope>NUCLEOTIDE SEQUENCE [LARGE SCALE GENOMIC DNA]</scope>
    <source>
        <strain evidence="13 14">CAIM 528</strain>
    </source>
</reference>
<feature type="domain" description="Carbohydrate kinase FGGY C-terminal" evidence="12">
    <location>
        <begin position="263"/>
        <end position="451"/>
    </location>
</feature>
<dbReference type="GO" id="GO:0004370">
    <property type="term" value="F:glycerol kinase activity"/>
    <property type="evidence" value="ECO:0007669"/>
    <property type="project" value="UniProtKB-UniRule"/>
</dbReference>
<evidence type="ECO:0000259" key="12">
    <source>
        <dbReference type="Pfam" id="PF02782"/>
    </source>
</evidence>
<dbReference type="Pfam" id="PF00370">
    <property type="entry name" value="FGGY_N"/>
    <property type="match status" value="1"/>
</dbReference>
<dbReference type="NCBIfam" id="NF000756">
    <property type="entry name" value="PRK00047.1"/>
    <property type="match status" value="1"/>
</dbReference>
<evidence type="ECO:0000259" key="11">
    <source>
        <dbReference type="Pfam" id="PF00370"/>
    </source>
</evidence>
<feature type="binding site" evidence="9">
    <location>
        <position position="315"/>
    </location>
    <ligand>
        <name>ATP</name>
        <dbReference type="ChEBI" id="CHEBI:30616"/>
    </ligand>
</feature>
<evidence type="ECO:0000256" key="2">
    <source>
        <dbReference type="ARBA" id="ARBA00009156"/>
    </source>
</evidence>
<dbReference type="RefSeq" id="WP_041156107.1">
    <property type="nucleotide sequence ID" value="NZ_CBCRVP010000001.1"/>
</dbReference>
<evidence type="ECO:0000256" key="9">
    <source>
        <dbReference type="HAMAP-Rule" id="MF_00186"/>
    </source>
</evidence>
<feature type="binding site" evidence="9">
    <location>
        <position position="412"/>
    </location>
    <ligand>
        <name>ATP</name>
        <dbReference type="ChEBI" id="CHEBI:30616"/>
    </ligand>
</feature>